<sequence>MTSCADGWCVTDARTGGTNAVGQMLSLVGDEWTLLVMQQALLGATRYGEFRTRLPISNSVLTRRLGSLTEDGLLQRHRYQERPPRDEYLITARGRALWPVLLSIWEWERHWVPEHRESLPAMRHLRCGADFTPVLMCGSCDAPTTSGEVTAVWGPSGGWDRSLPVVTTRRRSEDDRRDSPSGQFPQTMSVLGNRWAFAILVAAFTGTSRFSEFQRVLAAPPASLADRLQTFRANGILTTTDEDRQYRLTPKGAAFLPVLVTALAWAQRSFPAAEGPAVLLTHAGHEHPFFPVLTCDQCGERLTGAAVSAVES</sequence>
<proteinExistence type="predicted"/>
<dbReference type="SUPFAM" id="SSF46785">
    <property type="entry name" value="Winged helix' DNA-binding domain"/>
    <property type="match status" value="2"/>
</dbReference>
<feature type="domain" description="HTH hxlR-type" evidence="5">
    <location>
        <begin position="9"/>
        <end position="116"/>
    </location>
</feature>
<evidence type="ECO:0000256" key="4">
    <source>
        <dbReference type="SAM" id="MobiDB-lite"/>
    </source>
</evidence>
<evidence type="ECO:0000256" key="3">
    <source>
        <dbReference type="ARBA" id="ARBA00023163"/>
    </source>
</evidence>
<keyword evidence="1" id="KW-0805">Transcription regulation</keyword>
<dbReference type="Gene3D" id="1.10.10.10">
    <property type="entry name" value="Winged helix-like DNA-binding domain superfamily/Winged helix DNA-binding domain"/>
    <property type="match status" value="2"/>
</dbReference>
<gene>
    <name evidence="6" type="ORF">A5792_29905</name>
</gene>
<comment type="caution">
    <text evidence="6">The sequence shown here is derived from an EMBL/GenBank/DDBJ whole genome shotgun (WGS) entry which is preliminary data.</text>
</comment>
<dbReference type="InterPro" id="IPR002577">
    <property type="entry name" value="HTH_HxlR"/>
</dbReference>
<dbReference type="AlphaFoldDB" id="A0A1A0QTA2"/>
<dbReference type="InterPro" id="IPR036390">
    <property type="entry name" value="WH_DNA-bd_sf"/>
</dbReference>
<organism evidence="6 7">
    <name type="scientific">Mycolicibacterium peregrinum</name>
    <name type="common">Mycobacterium peregrinum</name>
    <dbReference type="NCBI Taxonomy" id="43304"/>
    <lineage>
        <taxon>Bacteria</taxon>
        <taxon>Bacillati</taxon>
        <taxon>Actinomycetota</taxon>
        <taxon>Actinomycetes</taxon>
        <taxon>Mycobacteriales</taxon>
        <taxon>Mycobacteriaceae</taxon>
        <taxon>Mycolicibacterium</taxon>
    </lineage>
</organism>
<dbReference type="STRING" id="43304.GCA_001403655_05257"/>
<dbReference type="Pfam" id="PF01638">
    <property type="entry name" value="HxlR"/>
    <property type="match status" value="2"/>
</dbReference>
<dbReference type="PANTHER" id="PTHR33204">
    <property type="entry name" value="TRANSCRIPTIONAL REGULATOR, MARR FAMILY"/>
    <property type="match status" value="1"/>
</dbReference>
<keyword evidence="3" id="KW-0804">Transcription</keyword>
<dbReference type="EMBL" id="LZSO01000039">
    <property type="protein sequence ID" value="OBB24744.1"/>
    <property type="molecule type" value="Genomic_DNA"/>
</dbReference>
<dbReference type="Proteomes" id="UP000093902">
    <property type="component" value="Unassembled WGS sequence"/>
</dbReference>
<feature type="compositionally biased region" description="Basic and acidic residues" evidence="4">
    <location>
        <begin position="170"/>
        <end position="179"/>
    </location>
</feature>
<reference evidence="7" key="1">
    <citation type="submission" date="2016-06" db="EMBL/GenBank/DDBJ databases">
        <authorList>
            <person name="Sutton G."/>
            <person name="Brinkac L."/>
            <person name="Sanka R."/>
            <person name="Adams M."/>
            <person name="Lau E."/>
            <person name="Mehaffy C."/>
            <person name="Tameris M."/>
            <person name="Hatherill M."/>
            <person name="Hanekom W."/>
            <person name="Mahomed H."/>
            <person name="Mcshane H."/>
        </authorList>
    </citation>
    <scope>NUCLEOTIDE SEQUENCE [LARGE SCALE GENOMIC DNA]</scope>
    <source>
        <strain evidence="7">852002-51209_SCH5440388</strain>
    </source>
</reference>
<name>A0A1A0QTA2_MYCPR</name>
<accession>A0A1A0QTA2</accession>
<dbReference type="PANTHER" id="PTHR33204:SF18">
    <property type="entry name" value="TRANSCRIPTIONAL REGULATORY PROTEIN"/>
    <property type="match status" value="1"/>
</dbReference>
<evidence type="ECO:0000313" key="6">
    <source>
        <dbReference type="EMBL" id="OBB24744.1"/>
    </source>
</evidence>
<protein>
    <submittedName>
        <fullName evidence="6">HxlR family transcriptional regulator</fullName>
    </submittedName>
</protein>
<dbReference type="GO" id="GO:0003677">
    <property type="term" value="F:DNA binding"/>
    <property type="evidence" value="ECO:0007669"/>
    <property type="project" value="UniProtKB-KW"/>
</dbReference>
<evidence type="ECO:0000313" key="7">
    <source>
        <dbReference type="Proteomes" id="UP000093902"/>
    </source>
</evidence>
<feature type="domain" description="HTH hxlR-type" evidence="5">
    <location>
        <begin position="179"/>
        <end position="274"/>
    </location>
</feature>
<evidence type="ECO:0000259" key="5">
    <source>
        <dbReference type="PROSITE" id="PS51118"/>
    </source>
</evidence>
<evidence type="ECO:0000256" key="1">
    <source>
        <dbReference type="ARBA" id="ARBA00023015"/>
    </source>
</evidence>
<keyword evidence="2" id="KW-0238">DNA-binding</keyword>
<dbReference type="PROSITE" id="PS51118">
    <property type="entry name" value="HTH_HXLR"/>
    <property type="match status" value="2"/>
</dbReference>
<evidence type="ECO:0000256" key="2">
    <source>
        <dbReference type="ARBA" id="ARBA00023125"/>
    </source>
</evidence>
<feature type="region of interest" description="Disordered" evidence="4">
    <location>
        <begin position="166"/>
        <end position="185"/>
    </location>
</feature>
<dbReference type="InterPro" id="IPR036388">
    <property type="entry name" value="WH-like_DNA-bd_sf"/>
</dbReference>